<dbReference type="Gene3D" id="2.60.120.260">
    <property type="entry name" value="Galactose-binding domain-like"/>
    <property type="match status" value="1"/>
</dbReference>
<feature type="region of interest" description="Disordered" evidence="2">
    <location>
        <begin position="368"/>
        <end position="387"/>
    </location>
</feature>
<sequence length="553" mass="60696">MSSKAVSRGFFGGLVDKLAGRQLGLPPEVCSYTVKRVRIPLEDDVQIAADLYIPINQKPFGTLFVPTPYGIGFLTSLSQARVFAARGYQVLTSSCRGTFESGGTLEPFRNEAKDGHAIVAWMREQEWYTGSFGTIGGSYLGYNQWALLSDPPSDMKASVIWSGLHSMGSFSWGNGALASHMIAWADVQSRVGNGGLLSVLLHLRSLAKTLQPVLDGVPLLDSVDQYFQKKTPGWLRDALAHPRSDDAYFQPMDQSAGIEKANIPILLTSGWDDPILPDVVWQYQRLLERGIHVALTLGPWTHLGCQSQNSLPESFKWLEEHLGHRVSNSRTSPVRVFVTGLKEWRDLPKWPPPTTAFDLFLNAGKKLSRETPSSGAPTSTFEFDPAHPTPSVGVPLVFDNGPGRSQGDTALASRSDVLVFDSDTLKSEVEVCGKPVVQLEHSTDYPDADLWVVLSEVNASGTYSRTISEKYLRLPRERQTETITISLLDCAHRFSKGTKIRLFVAGGSHPRYIRNLGSGEDPVKGANMQIVQHTVRHSNSAISKLILPVTKGA</sequence>
<dbReference type="InterPro" id="IPR029058">
    <property type="entry name" value="AB_hydrolase_fold"/>
</dbReference>
<feature type="compositionally biased region" description="Polar residues" evidence="2">
    <location>
        <begin position="370"/>
        <end position="381"/>
    </location>
</feature>
<dbReference type="SUPFAM" id="SSF53474">
    <property type="entry name" value="alpha/beta-Hydrolases"/>
    <property type="match status" value="1"/>
</dbReference>
<dbReference type="GO" id="GO:0008239">
    <property type="term" value="F:dipeptidyl-peptidase activity"/>
    <property type="evidence" value="ECO:0007669"/>
    <property type="project" value="InterPro"/>
</dbReference>
<dbReference type="InterPro" id="IPR013736">
    <property type="entry name" value="Xaa-Pro_dipept_C"/>
</dbReference>
<dbReference type="GeneID" id="54563746"/>
<dbReference type="EMBL" id="ML993585">
    <property type="protein sequence ID" value="KAF2170382.1"/>
    <property type="molecule type" value="Genomic_DNA"/>
</dbReference>
<proteinExistence type="predicted"/>
<dbReference type="InterPro" id="IPR000383">
    <property type="entry name" value="Xaa-Pro-like_dom"/>
</dbReference>
<evidence type="ECO:0000313" key="4">
    <source>
        <dbReference type="EMBL" id="KAF2170382.1"/>
    </source>
</evidence>
<evidence type="ECO:0000313" key="5">
    <source>
        <dbReference type="Proteomes" id="UP000799537"/>
    </source>
</evidence>
<feature type="domain" description="Xaa-Pro dipeptidyl-peptidase C-terminal" evidence="3">
    <location>
        <begin position="315"/>
        <end position="546"/>
    </location>
</feature>
<dbReference type="OrthoDB" id="416441at2759"/>
<dbReference type="AlphaFoldDB" id="A0A6A6CX12"/>
<dbReference type="Proteomes" id="UP000799537">
    <property type="component" value="Unassembled WGS sequence"/>
</dbReference>
<protein>
    <recommendedName>
        <fullName evidence="3">Xaa-Pro dipeptidyl-peptidase C-terminal domain-containing protein</fullName>
    </recommendedName>
</protein>
<evidence type="ECO:0000259" key="3">
    <source>
        <dbReference type="SMART" id="SM00939"/>
    </source>
</evidence>
<organism evidence="4 5">
    <name type="scientific">Zasmidium cellare ATCC 36951</name>
    <dbReference type="NCBI Taxonomy" id="1080233"/>
    <lineage>
        <taxon>Eukaryota</taxon>
        <taxon>Fungi</taxon>
        <taxon>Dikarya</taxon>
        <taxon>Ascomycota</taxon>
        <taxon>Pezizomycotina</taxon>
        <taxon>Dothideomycetes</taxon>
        <taxon>Dothideomycetidae</taxon>
        <taxon>Mycosphaerellales</taxon>
        <taxon>Mycosphaerellaceae</taxon>
        <taxon>Zasmidium</taxon>
    </lineage>
</organism>
<dbReference type="Pfam" id="PF08530">
    <property type="entry name" value="PepX_C"/>
    <property type="match status" value="1"/>
</dbReference>
<dbReference type="SMART" id="SM00939">
    <property type="entry name" value="PepX_C"/>
    <property type="match status" value="1"/>
</dbReference>
<dbReference type="NCBIfam" id="TIGR00976">
    <property type="entry name" value="CocE_NonD"/>
    <property type="match status" value="1"/>
</dbReference>
<dbReference type="Gene3D" id="3.40.50.1820">
    <property type="entry name" value="alpha/beta hydrolase"/>
    <property type="match status" value="1"/>
</dbReference>
<reference evidence="4" key="1">
    <citation type="journal article" date="2020" name="Stud. Mycol.">
        <title>101 Dothideomycetes genomes: a test case for predicting lifestyles and emergence of pathogens.</title>
        <authorList>
            <person name="Haridas S."/>
            <person name="Albert R."/>
            <person name="Binder M."/>
            <person name="Bloem J."/>
            <person name="Labutti K."/>
            <person name="Salamov A."/>
            <person name="Andreopoulos B."/>
            <person name="Baker S."/>
            <person name="Barry K."/>
            <person name="Bills G."/>
            <person name="Bluhm B."/>
            <person name="Cannon C."/>
            <person name="Castanera R."/>
            <person name="Culley D."/>
            <person name="Daum C."/>
            <person name="Ezra D."/>
            <person name="Gonzalez J."/>
            <person name="Henrissat B."/>
            <person name="Kuo A."/>
            <person name="Liang C."/>
            <person name="Lipzen A."/>
            <person name="Lutzoni F."/>
            <person name="Magnuson J."/>
            <person name="Mondo S."/>
            <person name="Nolan M."/>
            <person name="Ohm R."/>
            <person name="Pangilinan J."/>
            <person name="Park H.-J."/>
            <person name="Ramirez L."/>
            <person name="Alfaro M."/>
            <person name="Sun H."/>
            <person name="Tritt A."/>
            <person name="Yoshinaga Y."/>
            <person name="Zwiers L.-H."/>
            <person name="Turgeon B."/>
            <person name="Goodwin S."/>
            <person name="Spatafora J."/>
            <person name="Crous P."/>
            <person name="Grigoriev I."/>
        </authorList>
    </citation>
    <scope>NUCLEOTIDE SEQUENCE</scope>
    <source>
        <strain evidence="4">ATCC 36951</strain>
    </source>
</reference>
<dbReference type="RefSeq" id="XP_033671271.1">
    <property type="nucleotide sequence ID" value="XM_033810474.1"/>
</dbReference>
<evidence type="ECO:0000256" key="1">
    <source>
        <dbReference type="ARBA" id="ARBA00022801"/>
    </source>
</evidence>
<keyword evidence="1" id="KW-0378">Hydrolase</keyword>
<dbReference type="InterPro" id="IPR005674">
    <property type="entry name" value="CocE/Ser_esterase"/>
</dbReference>
<dbReference type="SUPFAM" id="SSF49785">
    <property type="entry name" value="Galactose-binding domain-like"/>
    <property type="match status" value="1"/>
</dbReference>
<name>A0A6A6CX12_ZASCE</name>
<dbReference type="InterPro" id="IPR008979">
    <property type="entry name" value="Galactose-bd-like_sf"/>
</dbReference>
<keyword evidence="5" id="KW-1185">Reference proteome</keyword>
<dbReference type="Pfam" id="PF02129">
    <property type="entry name" value="Peptidase_S15"/>
    <property type="match status" value="1"/>
</dbReference>
<gene>
    <name evidence="4" type="ORF">M409DRAFT_35939</name>
</gene>
<dbReference type="Gene3D" id="1.10.3020.10">
    <property type="entry name" value="alpha-amino acid ester hydrolase ( Helical cap domain)"/>
    <property type="match status" value="1"/>
</dbReference>
<accession>A0A6A6CX12</accession>
<evidence type="ECO:0000256" key="2">
    <source>
        <dbReference type="SAM" id="MobiDB-lite"/>
    </source>
</evidence>